<dbReference type="SUPFAM" id="SSF48008">
    <property type="entry name" value="GntR ligand-binding domain-like"/>
    <property type="match status" value="1"/>
</dbReference>
<evidence type="ECO:0000313" key="7">
    <source>
        <dbReference type="Proteomes" id="UP000199055"/>
    </source>
</evidence>
<dbReference type="CDD" id="cd07377">
    <property type="entry name" value="WHTH_GntR"/>
    <property type="match status" value="1"/>
</dbReference>
<keyword evidence="7" id="KW-1185">Reference proteome</keyword>
<dbReference type="Proteomes" id="UP000199055">
    <property type="component" value="Unassembled WGS sequence"/>
</dbReference>
<dbReference type="PANTHER" id="PTHR43537">
    <property type="entry name" value="TRANSCRIPTIONAL REGULATOR, GNTR FAMILY"/>
    <property type="match status" value="1"/>
</dbReference>
<dbReference type="GO" id="GO:0003677">
    <property type="term" value="F:DNA binding"/>
    <property type="evidence" value="ECO:0007669"/>
    <property type="project" value="UniProtKB-KW"/>
</dbReference>
<proteinExistence type="predicted"/>
<dbReference type="AlphaFoldDB" id="A0A1H9I618"/>
<keyword evidence="2 6" id="KW-0238">DNA-binding</keyword>
<feature type="domain" description="HTH gntR-type" evidence="5">
    <location>
        <begin position="14"/>
        <end position="81"/>
    </location>
</feature>
<dbReference type="InterPro" id="IPR008920">
    <property type="entry name" value="TF_FadR/GntR_C"/>
</dbReference>
<dbReference type="Pfam" id="PF00392">
    <property type="entry name" value="GntR"/>
    <property type="match status" value="1"/>
</dbReference>
<dbReference type="RefSeq" id="WP_093661819.1">
    <property type="nucleotide sequence ID" value="NZ_FOET01000013.1"/>
</dbReference>
<dbReference type="Gene3D" id="1.20.120.530">
    <property type="entry name" value="GntR ligand-binding domain-like"/>
    <property type="match status" value="1"/>
</dbReference>
<dbReference type="SUPFAM" id="SSF46785">
    <property type="entry name" value="Winged helix' DNA-binding domain"/>
    <property type="match status" value="1"/>
</dbReference>
<dbReference type="Pfam" id="PF07729">
    <property type="entry name" value="FCD"/>
    <property type="match status" value="1"/>
</dbReference>
<dbReference type="PROSITE" id="PS50949">
    <property type="entry name" value="HTH_GNTR"/>
    <property type="match status" value="1"/>
</dbReference>
<dbReference type="Gene3D" id="1.10.10.10">
    <property type="entry name" value="Winged helix-like DNA-binding domain superfamily/Winged helix DNA-binding domain"/>
    <property type="match status" value="1"/>
</dbReference>
<dbReference type="PANTHER" id="PTHR43537:SF45">
    <property type="entry name" value="GNTR FAMILY REGULATORY PROTEIN"/>
    <property type="match status" value="1"/>
</dbReference>
<keyword evidence="1" id="KW-0805">Transcription regulation</keyword>
<dbReference type="InterPro" id="IPR036388">
    <property type="entry name" value="WH-like_DNA-bd_sf"/>
</dbReference>
<dbReference type="InterPro" id="IPR036390">
    <property type="entry name" value="WH_DNA-bd_sf"/>
</dbReference>
<organism evidence="6 7">
    <name type="scientific">Streptomyces radiopugnans</name>
    <dbReference type="NCBI Taxonomy" id="403935"/>
    <lineage>
        <taxon>Bacteria</taxon>
        <taxon>Bacillati</taxon>
        <taxon>Actinomycetota</taxon>
        <taxon>Actinomycetes</taxon>
        <taxon>Kitasatosporales</taxon>
        <taxon>Streptomycetaceae</taxon>
        <taxon>Streptomyces</taxon>
    </lineage>
</organism>
<accession>A0A1H9I618</accession>
<evidence type="ECO:0000313" key="6">
    <source>
        <dbReference type="EMBL" id="SEQ70141.1"/>
    </source>
</evidence>
<keyword evidence="3" id="KW-0804">Transcription</keyword>
<evidence type="ECO:0000256" key="3">
    <source>
        <dbReference type="ARBA" id="ARBA00023163"/>
    </source>
</evidence>
<dbReference type="SMART" id="SM00895">
    <property type="entry name" value="FCD"/>
    <property type="match status" value="1"/>
</dbReference>
<dbReference type="InterPro" id="IPR000524">
    <property type="entry name" value="Tscrpt_reg_HTH_GntR"/>
</dbReference>
<dbReference type="InterPro" id="IPR011711">
    <property type="entry name" value="GntR_C"/>
</dbReference>
<evidence type="ECO:0000256" key="4">
    <source>
        <dbReference type="SAM" id="MobiDB-lite"/>
    </source>
</evidence>
<dbReference type="SMART" id="SM00345">
    <property type="entry name" value="HTH_GNTR"/>
    <property type="match status" value="1"/>
</dbReference>
<gene>
    <name evidence="6" type="ORF">SAMN05216481_11330</name>
</gene>
<protein>
    <submittedName>
        <fullName evidence="6">DNA-binding transcriptional regulator, GntR family</fullName>
    </submittedName>
</protein>
<sequence length="249" mass="26690">MSDSRPRRSVSPHQPVREQVADALRAALTAGELRPGRIYSAPALAAEYGVSATPVREAMLDLAREGLVETVRNKGFRVAETTERDLADFTEIRALIEVPTAGRVARAATAGQLAELRPAADEAMAAARAGDLVSYLDADHRFHLGLLSLAGNPRLVETVGDLRRRSRLHGLAGALTGAGGTRVLVESAREHIELLDLMLAGDADGAERRMRHHLTQARALWAVRRRERVPGRGGSGRAGTGRGEPPGSR</sequence>
<evidence type="ECO:0000259" key="5">
    <source>
        <dbReference type="PROSITE" id="PS50949"/>
    </source>
</evidence>
<evidence type="ECO:0000256" key="1">
    <source>
        <dbReference type="ARBA" id="ARBA00023015"/>
    </source>
</evidence>
<name>A0A1H9I618_9ACTN</name>
<dbReference type="EMBL" id="FOET01000013">
    <property type="protein sequence ID" value="SEQ70141.1"/>
    <property type="molecule type" value="Genomic_DNA"/>
</dbReference>
<feature type="region of interest" description="Disordered" evidence="4">
    <location>
        <begin position="225"/>
        <end position="249"/>
    </location>
</feature>
<feature type="compositionally biased region" description="Gly residues" evidence="4">
    <location>
        <begin position="231"/>
        <end position="249"/>
    </location>
</feature>
<dbReference type="STRING" id="403935.SAMN05216481_11330"/>
<reference evidence="6 7" key="1">
    <citation type="submission" date="2016-10" db="EMBL/GenBank/DDBJ databases">
        <authorList>
            <person name="de Groot N.N."/>
        </authorList>
    </citation>
    <scope>NUCLEOTIDE SEQUENCE [LARGE SCALE GENOMIC DNA]</scope>
    <source>
        <strain evidence="6 7">CGMCC 4.3519</strain>
    </source>
</reference>
<dbReference type="GO" id="GO:0003700">
    <property type="term" value="F:DNA-binding transcription factor activity"/>
    <property type="evidence" value="ECO:0007669"/>
    <property type="project" value="InterPro"/>
</dbReference>
<evidence type="ECO:0000256" key="2">
    <source>
        <dbReference type="ARBA" id="ARBA00023125"/>
    </source>
</evidence>